<sequence>MLIEVSLVEERFAEHDTATLLGLLAEAGVPAGKVRDVREVYEWDQTRSQGPLLDV</sequence>
<name>A0A9X2GGH1_9ACTN</name>
<dbReference type="InterPro" id="IPR044855">
    <property type="entry name" value="CoA-Trfase_III_dom3_sf"/>
</dbReference>
<gene>
    <name evidence="1" type="ORF">HD597_004395</name>
</gene>
<accession>A0A9X2GGH1</accession>
<dbReference type="SUPFAM" id="SSF89796">
    <property type="entry name" value="CoA-transferase family III (CaiB/BaiF)"/>
    <property type="match status" value="1"/>
</dbReference>
<protein>
    <submittedName>
        <fullName evidence="1">Crotonobetainyl-CoA:carnitine CoA-transferase CaiB-like acyl-CoA transferase</fullName>
    </submittedName>
</protein>
<dbReference type="RefSeq" id="WP_253744504.1">
    <property type="nucleotide sequence ID" value="NZ_BAABKA010000015.1"/>
</dbReference>
<dbReference type="GO" id="GO:0003824">
    <property type="term" value="F:catalytic activity"/>
    <property type="evidence" value="ECO:0007669"/>
    <property type="project" value="InterPro"/>
</dbReference>
<dbReference type="AlphaFoldDB" id="A0A9X2GGH1"/>
<evidence type="ECO:0000313" key="1">
    <source>
        <dbReference type="EMBL" id="MCP2357375.1"/>
    </source>
</evidence>
<comment type="caution">
    <text evidence="1">The sequence shown here is derived from an EMBL/GenBank/DDBJ whole genome shotgun (WGS) entry which is preliminary data.</text>
</comment>
<reference evidence="1" key="1">
    <citation type="submission" date="2022-06" db="EMBL/GenBank/DDBJ databases">
        <title>Sequencing the genomes of 1000 actinobacteria strains.</title>
        <authorList>
            <person name="Klenk H.-P."/>
        </authorList>
    </citation>
    <scope>NUCLEOTIDE SEQUENCE</scope>
    <source>
        <strain evidence="1">DSM 46694</strain>
    </source>
</reference>
<dbReference type="EMBL" id="JAMZEB010000002">
    <property type="protein sequence ID" value="MCP2357375.1"/>
    <property type="molecule type" value="Genomic_DNA"/>
</dbReference>
<organism evidence="1 2">
    <name type="scientific">Nonomuraea thailandensis</name>
    <dbReference type="NCBI Taxonomy" id="1188745"/>
    <lineage>
        <taxon>Bacteria</taxon>
        <taxon>Bacillati</taxon>
        <taxon>Actinomycetota</taxon>
        <taxon>Actinomycetes</taxon>
        <taxon>Streptosporangiales</taxon>
        <taxon>Streptosporangiaceae</taxon>
        <taxon>Nonomuraea</taxon>
    </lineage>
</organism>
<evidence type="ECO:0000313" key="2">
    <source>
        <dbReference type="Proteomes" id="UP001139648"/>
    </source>
</evidence>
<dbReference type="InterPro" id="IPR023606">
    <property type="entry name" value="CoA-Trfase_III_dom_1_sf"/>
</dbReference>
<dbReference type="Gene3D" id="3.30.1540.10">
    <property type="entry name" value="formyl-coa transferase, domain 3"/>
    <property type="match status" value="1"/>
</dbReference>
<keyword evidence="2" id="KW-1185">Reference proteome</keyword>
<dbReference type="InterPro" id="IPR003673">
    <property type="entry name" value="CoA-Trfase_fam_III"/>
</dbReference>
<proteinExistence type="predicted"/>
<dbReference type="Gene3D" id="3.40.50.10540">
    <property type="entry name" value="Crotonobetainyl-coa:carnitine coa-transferase, domain 1"/>
    <property type="match status" value="1"/>
</dbReference>
<dbReference type="Pfam" id="PF02515">
    <property type="entry name" value="CoA_transf_3"/>
    <property type="match status" value="1"/>
</dbReference>
<dbReference type="Proteomes" id="UP001139648">
    <property type="component" value="Unassembled WGS sequence"/>
</dbReference>